<evidence type="ECO:0000259" key="2">
    <source>
        <dbReference type="Pfam" id="PF06985"/>
    </source>
</evidence>
<dbReference type="GeneID" id="30018173"/>
<organism evidence="3 4">
    <name type="scientific">Cordyceps fumosorosea (strain ARSEF 2679)</name>
    <name type="common">Isaria fumosorosea</name>
    <dbReference type="NCBI Taxonomy" id="1081104"/>
    <lineage>
        <taxon>Eukaryota</taxon>
        <taxon>Fungi</taxon>
        <taxon>Dikarya</taxon>
        <taxon>Ascomycota</taxon>
        <taxon>Pezizomycotina</taxon>
        <taxon>Sordariomycetes</taxon>
        <taxon>Hypocreomycetidae</taxon>
        <taxon>Hypocreales</taxon>
        <taxon>Cordycipitaceae</taxon>
        <taxon>Cordyceps</taxon>
    </lineage>
</organism>
<gene>
    <name evidence="3" type="ORF">ISF_01881</name>
</gene>
<dbReference type="InterPro" id="IPR010730">
    <property type="entry name" value="HET"/>
</dbReference>
<dbReference type="PANTHER" id="PTHR24148:SF64">
    <property type="entry name" value="HETEROKARYON INCOMPATIBILITY DOMAIN-CONTAINING PROTEIN"/>
    <property type="match status" value="1"/>
</dbReference>
<evidence type="ECO:0000313" key="4">
    <source>
        <dbReference type="Proteomes" id="UP000076744"/>
    </source>
</evidence>
<dbReference type="OrthoDB" id="2504919at2759"/>
<dbReference type="Pfam" id="PF06985">
    <property type="entry name" value="HET"/>
    <property type="match status" value="1"/>
</dbReference>
<protein>
    <submittedName>
        <fullName evidence="3">HET domain protein</fullName>
    </submittedName>
</protein>
<sequence length="565" mass="63055">MQPQSNSYRHAKLPPGYIRVLELQPSVSIDEALVCRLRAQTITDVPYEAVSYVWGKTAVYHTTIWCADEGDTETGAGMLRIGANLARALLAYRCLDEPRRIWVDAICIQQDDLDERLAQVRMMGDIFRNATQVLCWLGAFQDPAIDECLALTAIHFLREFNRDQGSHLQQIQAAIHKGTLNNGGQALQGSDDEQILFETWRAVKVFFDCEYFHRAWIIQEIGLARRAWLSWGRSDLCIDWAEVARFVLFLDDNGASVINELGLKSWVCNHINLVWSNKADGTPLYDFSEVLHWARVHLSTDPRDYVYSLLGHPSAVVDGQLLIEPVYSIVTSQVYTDLVINIILRTRSLHILAFVDHDYKPNPMGLPTWVPDWHALNLVAPLRCPTRAAPSEYQNVTIDKHMPKPRLRCRGTLISTIRAFSDMIDPKELAITDYDAETKKKLPFLLDHIYLQLVLAHPSETRPRADAFISALSLVLTGGFRGTARSLLRQPLGEGGGAGTRAGRGGLRDADGAGHDVDVHVSAGVHHQGRTARTRAAHSGGRRRGGRPPGLQVPARASAGGRHRV</sequence>
<reference evidence="3 4" key="1">
    <citation type="journal article" date="2016" name="Genome Biol. Evol.">
        <title>Divergent and convergent evolution of fungal pathogenicity.</title>
        <authorList>
            <person name="Shang Y."/>
            <person name="Xiao G."/>
            <person name="Zheng P."/>
            <person name="Cen K."/>
            <person name="Zhan S."/>
            <person name="Wang C."/>
        </authorList>
    </citation>
    <scope>NUCLEOTIDE SEQUENCE [LARGE SCALE GENOMIC DNA]</scope>
    <source>
        <strain evidence="3 4">ARSEF 2679</strain>
    </source>
</reference>
<feature type="compositionally biased region" description="Basic and acidic residues" evidence="1">
    <location>
        <begin position="506"/>
        <end position="519"/>
    </location>
</feature>
<dbReference type="EMBL" id="AZHB01000003">
    <property type="protein sequence ID" value="OAA71330.1"/>
    <property type="molecule type" value="Genomic_DNA"/>
</dbReference>
<proteinExistence type="predicted"/>
<dbReference type="RefSeq" id="XP_018707211.1">
    <property type="nucleotide sequence ID" value="XM_018845488.1"/>
</dbReference>
<name>A0A168CG26_CORFA</name>
<evidence type="ECO:0000256" key="1">
    <source>
        <dbReference type="SAM" id="MobiDB-lite"/>
    </source>
</evidence>
<dbReference type="PANTHER" id="PTHR24148">
    <property type="entry name" value="ANKYRIN REPEAT DOMAIN-CONTAINING PROTEIN 39 HOMOLOG-RELATED"/>
    <property type="match status" value="1"/>
</dbReference>
<feature type="compositionally biased region" description="Basic residues" evidence="1">
    <location>
        <begin position="527"/>
        <end position="546"/>
    </location>
</feature>
<feature type="region of interest" description="Disordered" evidence="1">
    <location>
        <begin position="489"/>
        <end position="565"/>
    </location>
</feature>
<feature type="compositionally biased region" description="Gly residues" evidence="1">
    <location>
        <begin position="493"/>
        <end position="505"/>
    </location>
</feature>
<evidence type="ECO:0000313" key="3">
    <source>
        <dbReference type="EMBL" id="OAA71330.1"/>
    </source>
</evidence>
<comment type="caution">
    <text evidence="3">The sequence shown here is derived from an EMBL/GenBank/DDBJ whole genome shotgun (WGS) entry which is preliminary data.</text>
</comment>
<dbReference type="InterPro" id="IPR052895">
    <property type="entry name" value="HetReg/Transcr_Mod"/>
</dbReference>
<dbReference type="STRING" id="1081104.A0A168CG26"/>
<dbReference type="AlphaFoldDB" id="A0A168CG26"/>
<dbReference type="Proteomes" id="UP000076744">
    <property type="component" value="Unassembled WGS sequence"/>
</dbReference>
<accession>A0A168CG26</accession>
<feature type="domain" description="Heterokaryon incompatibility" evidence="2">
    <location>
        <begin position="47"/>
        <end position="220"/>
    </location>
</feature>
<keyword evidence="4" id="KW-1185">Reference proteome</keyword>